<gene>
    <name evidence="2" type="ORF">Agub_g7446</name>
</gene>
<comment type="caution">
    <text evidence="2">The sequence shown here is derived from an EMBL/GenBank/DDBJ whole genome shotgun (WGS) entry which is preliminary data.</text>
</comment>
<feature type="compositionally biased region" description="Acidic residues" evidence="1">
    <location>
        <begin position="384"/>
        <end position="406"/>
    </location>
</feature>
<feature type="compositionally biased region" description="Acidic residues" evidence="1">
    <location>
        <begin position="414"/>
        <end position="425"/>
    </location>
</feature>
<sequence>MGCGASTDNGNLAQAPVKASSETKASEGAAPASPPAAPAAAPAPKDGSSEWHLLVYVNDISQATGGASVPGYYLVVHDNKKPSAPRLSVVCLSNGTLQPVRIKDKGRGLADATDLECLFMIDPAVTGKKQPLYVAMQSNGKAFLFRLSKKKDKWVAHGVKTFTVRPPAAIAAASLTNCEGARAYVEGGRLFMEYGNRGGRQDGKQLTPWVARHPLDIKAVRKGKFQVEESALEVTYWPAALDGDPDVRQCADMGQAVGMARYGQLFAAAKDDEASETHFVSYIMERLPGAQAGGVENFKPLYRLQGAKIEGIYDITKDVSIFATDDEGKGSFLTVLHRHSGAAWRLNVVPPEGADPRLYGISGISPVDPSYKKKHDDSSSESEQSSEEEEEEQEEEQQQEEQEEQQQEAREEREEAVEEAEEALE</sequence>
<dbReference type="AlphaFoldDB" id="A0AAD3DQ47"/>
<reference evidence="2 3" key="1">
    <citation type="journal article" date="2021" name="Sci. Rep.">
        <title>Genome sequencing of the multicellular alga Astrephomene provides insights into convergent evolution of germ-soma differentiation.</title>
        <authorList>
            <person name="Yamashita S."/>
            <person name="Yamamoto K."/>
            <person name="Matsuzaki R."/>
            <person name="Suzuki S."/>
            <person name="Yamaguchi H."/>
            <person name="Hirooka S."/>
            <person name="Minakuchi Y."/>
            <person name="Miyagishima S."/>
            <person name="Kawachi M."/>
            <person name="Toyoda A."/>
            <person name="Nozaki H."/>
        </authorList>
    </citation>
    <scope>NUCLEOTIDE SEQUENCE [LARGE SCALE GENOMIC DNA]</scope>
    <source>
        <strain evidence="2 3">NIES-4017</strain>
    </source>
</reference>
<feature type="region of interest" description="Disordered" evidence="1">
    <location>
        <begin position="359"/>
        <end position="425"/>
    </location>
</feature>
<accession>A0AAD3DQ47</accession>
<dbReference type="EMBL" id="BMAR01000011">
    <property type="protein sequence ID" value="GFR45974.1"/>
    <property type="molecule type" value="Genomic_DNA"/>
</dbReference>
<keyword evidence="3" id="KW-1185">Reference proteome</keyword>
<evidence type="ECO:0000313" key="3">
    <source>
        <dbReference type="Proteomes" id="UP001054857"/>
    </source>
</evidence>
<feature type="compositionally biased region" description="Polar residues" evidence="1">
    <location>
        <begin position="1"/>
        <end position="12"/>
    </location>
</feature>
<dbReference type="Proteomes" id="UP001054857">
    <property type="component" value="Unassembled WGS sequence"/>
</dbReference>
<proteinExistence type="predicted"/>
<name>A0AAD3DQ47_9CHLO</name>
<evidence type="ECO:0000313" key="2">
    <source>
        <dbReference type="EMBL" id="GFR45974.1"/>
    </source>
</evidence>
<feature type="region of interest" description="Disordered" evidence="1">
    <location>
        <begin position="1"/>
        <end position="45"/>
    </location>
</feature>
<evidence type="ECO:0000256" key="1">
    <source>
        <dbReference type="SAM" id="MobiDB-lite"/>
    </source>
</evidence>
<organism evidence="2 3">
    <name type="scientific">Astrephomene gubernaculifera</name>
    <dbReference type="NCBI Taxonomy" id="47775"/>
    <lineage>
        <taxon>Eukaryota</taxon>
        <taxon>Viridiplantae</taxon>
        <taxon>Chlorophyta</taxon>
        <taxon>core chlorophytes</taxon>
        <taxon>Chlorophyceae</taxon>
        <taxon>CS clade</taxon>
        <taxon>Chlamydomonadales</taxon>
        <taxon>Astrephomenaceae</taxon>
        <taxon>Astrephomene</taxon>
    </lineage>
</organism>
<protein>
    <submittedName>
        <fullName evidence="2">Uncharacterized protein</fullName>
    </submittedName>
</protein>